<dbReference type="Proteomes" id="UP001596378">
    <property type="component" value="Unassembled WGS sequence"/>
</dbReference>
<comment type="caution">
    <text evidence="3">The sequence shown here is derived from an EMBL/GenBank/DDBJ whole genome shotgun (WGS) entry which is preliminary data.</text>
</comment>
<protein>
    <submittedName>
        <fullName evidence="3">Extracellular solute-binding protein</fullName>
    </submittedName>
</protein>
<organism evidence="3 4">
    <name type="scientific">Cohnella cellulosilytica</name>
    <dbReference type="NCBI Taxonomy" id="986710"/>
    <lineage>
        <taxon>Bacteria</taxon>
        <taxon>Bacillati</taxon>
        <taxon>Bacillota</taxon>
        <taxon>Bacilli</taxon>
        <taxon>Bacillales</taxon>
        <taxon>Paenibacillaceae</taxon>
        <taxon>Cohnella</taxon>
    </lineage>
</organism>
<dbReference type="RefSeq" id="WP_378051657.1">
    <property type="nucleotide sequence ID" value="NZ_JBHMDN010000035.1"/>
</dbReference>
<proteinExistence type="predicted"/>
<evidence type="ECO:0000313" key="3">
    <source>
        <dbReference type="EMBL" id="MFC7152592.1"/>
    </source>
</evidence>
<gene>
    <name evidence="3" type="ORF">ACFQMJ_28990</name>
</gene>
<evidence type="ECO:0000256" key="2">
    <source>
        <dbReference type="SAM" id="SignalP"/>
    </source>
</evidence>
<keyword evidence="2" id="KW-0732">Signal</keyword>
<dbReference type="PANTHER" id="PTHR43649">
    <property type="entry name" value="ARABINOSE-BINDING PROTEIN-RELATED"/>
    <property type="match status" value="1"/>
</dbReference>
<dbReference type="Gene3D" id="3.40.190.10">
    <property type="entry name" value="Periplasmic binding protein-like II"/>
    <property type="match status" value="2"/>
</dbReference>
<reference evidence="4" key="1">
    <citation type="journal article" date="2019" name="Int. J. Syst. Evol. Microbiol.">
        <title>The Global Catalogue of Microorganisms (GCM) 10K type strain sequencing project: providing services to taxonomists for standard genome sequencing and annotation.</title>
        <authorList>
            <consortium name="The Broad Institute Genomics Platform"/>
            <consortium name="The Broad Institute Genome Sequencing Center for Infectious Disease"/>
            <person name="Wu L."/>
            <person name="Ma J."/>
        </authorList>
    </citation>
    <scope>NUCLEOTIDE SEQUENCE [LARGE SCALE GENOMIC DNA]</scope>
    <source>
        <strain evidence="4">KCTC 12907</strain>
    </source>
</reference>
<feature type="compositionally biased region" description="Low complexity" evidence="1">
    <location>
        <begin position="38"/>
        <end position="56"/>
    </location>
</feature>
<dbReference type="InterPro" id="IPR006059">
    <property type="entry name" value="SBP"/>
</dbReference>
<sequence length="568" mass="61790">MKRKPHKTLAVCLALLFIASTLLAACSDKKEDKNGQTPASGSPGSSASAGSSPSAATPEEKPEITVSVYDRNNVPEGEGTITDNRWTKWINENAPVKVKFVPIPRNSSQDKFNVLFASGEAPDLIFEYSNPFMKTLAMMGQLMEIDDIIAESSTAYKEALASDPNLQKLTNVNGKTYFLGRNVGYATNHYLMIRKDWLDKLGLPMPTTTEQYLQVAAAFANQDPDDNGKKDTFGTTFFDVDYFFGLGQSTNAAEKDLSVTSYFLTPDDQYLRSWDQPAAAVQFKKDLYDSGAVDPDIFADKDGSKARQDWVNGKLGIYGAGGLETSGALNTYADFMANNPEAEVAILTLPESEFGKFSPAGGVPNLQVAAAINATAKNPEAVMKYVDWLMSDEVVRTLKYGIEGEHYERVSGNECPVPIDAEKNNQELNWNADLQMLSPIGLMGDCVMFSKTLDMSKPTDKAYSDLVDQGRAAYITADRPNTPAVFLPVGLPDDLGVINSTAITTIANLYSKAIVSGSKYTADQALADAKAAWEKAGGGKVDEFFAKAYADNKANVIYTKDYYNGLKK</sequence>
<feature type="region of interest" description="Disordered" evidence="1">
    <location>
        <begin position="29"/>
        <end position="63"/>
    </location>
</feature>
<accession>A0ABW2FM88</accession>
<dbReference type="PANTHER" id="PTHR43649:SF12">
    <property type="entry name" value="DIACETYLCHITOBIOSE BINDING PROTEIN DASA"/>
    <property type="match status" value="1"/>
</dbReference>
<dbReference type="SUPFAM" id="SSF53850">
    <property type="entry name" value="Periplasmic binding protein-like II"/>
    <property type="match status" value="1"/>
</dbReference>
<keyword evidence="4" id="KW-1185">Reference proteome</keyword>
<evidence type="ECO:0000256" key="1">
    <source>
        <dbReference type="SAM" id="MobiDB-lite"/>
    </source>
</evidence>
<dbReference type="PROSITE" id="PS51257">
    <property type="entry name" value="PROKAR_LIPOPROTEIN"/>
    <property type="match status" value="1"/>
</dbReference>
<name>A0ABW2FM88_9BACL</name>
<dbReference type="InterPro" id="IPR050490">
    <property type="entry name" value="Bact_solute-bd_prot1"/>
</dbReference>
<feature type="chain" id="PRO_5045496925" evidence="2">
    <location>
        <begin position="25"/>
        <end position="568"/>
    </location>
</feature>
<dbReference type="EMBL" id="JBHTAI010000024">
    <property type="protein sequence ID" value="MFC7152592.1"/>
    <property type="molecule type" value="Genomic_DNA"/>
</dbReference>
<feature type="signal peptide" evidence="2">
    <location>
        <begin position="1"/>
        <end position="24"/>
    </location>
</feature>
<evidence type="ECO:0000313" key="4">
    <source>
        <dbReference type="Proteomes" id="UP001596378"/>
    </source>
</evidence>
<dbReference type="Pfam" id="PF01547">
    <property type="entry name" value="SBP_bac_1"/>
    <property type="match status" value="1"/>
</dbReference>